<dbReference type="AlphaFoldDB" id="A0A6J7M0U2"/>
<reference evidence="1" key="1">
    <citation type="submission" date="2020-05" db="EMBL/GenBank/DDBJ databases">
        <authorList>
            <person name="Chiriac C."/>
            <person name="Salcher M."/>
            <person name="Ghai R."/>
            <person name="Kavagutti S V."/>
        </authorList>
    </citation>
    <scope>NUCLEOTIDE SEQUENCE</scope>
</reference>
<gene>
    <name evidence="1" type="ORF">UFOPK3772_03539</name>
</gene>
<protein>
    <submittedName>
        <fullName evidence="1">Unannotated protein</fullName>
    </submittedName>
</protein>
<name>A0A6J7M0U2_9ZZZZ</name>
<sequence length="73" mass="7871">MATAFGALAASPPWIDGLQHTGPRTCVTNANAYAANVRSDLVRETWRAPGLSRITLGEFGPITPSTHERCRSF</sequence>
<dbReference type="EMBL" id="CAFBNE010000226">
    <property type="protein sequence ID" value="CAB4973182.1"/>
    <property type="molecule type" value="Genomic_DNA"/>
</dbReference>
<accession>A0A6J7M0U2</accession>
<evidence type="ECO:0000313" key="1">
    <source>
        <dbReference type="EMBL" id="CAB4973182.1"/>
    </source>
</evidence>
<organism evidence="1">
    <name type="scientific">freshwater metagenome</name>
    <dbReference type="NCBI Taxonomy" id="449393"/>
    <lineage>
        <taxon>unclassified sequences</taxon>
        <taxon>metagenomes</taxon>
        <taxon>ecological metagenomes</taxon>
    </lineage>
</organism>
<proteinExistence type="predicted"/>